<dbReference type="PANTHER" id="PTHR15141">
    <property type="entry name" value="TRANSCRIPTION ELONGATION FACTOR B POLYPEPTIDE 3"/>
    <property type="match status" value="1"/>
</dbReference>
<dbReference type="AlphaFoldDB" id="A0A0M8N6L8"/>
<name>A0A0M8N6L8_ESCWE</name>
<feature type="compositionally biased region" description="Basic and acidic residues" evidence="1">
    <location>
        <begin position="310"/>
        <end position="320"/>
    </location>
</feature>
<dbReference type="InterPro" id="IPR010684">
    <property type="entry name" value="RNA_pol_II_trans_fac_SIII_A"/>
</dbReference>
<dbReference type="GO" id="GO:0070449">
    <property type="term" value="C:elongin complex"/>
    <property type="evidence" value="ECO:0007669"/>
    <property type="project" value="InterPro"/>
</dbReference>
<organism evidence="2 3">
    <name type="scientific">Escovopsis weberi</name>
    <dbReference type="NCBI Taxonomy" id="150374"/>
    <lineage>
        <taxon>Eukaryota</taxon>
        <taxon>Fungi</taxon>
        <taxon>Dikarya</taxon>
        <taxon>Ascomycota</taxon>
        <taxon>Pezizomycotina</taxon>
        <taxon>Sordariomycetes</taxon>
        <taxon>Hypocreomycetidae</taxon>
        <taxon>Hypocreales</taxon>
        <taxon>Hypocreaceae</taxon>
        <taxon>Escovopsis</taxon>
    </lineage>
</organism>
<dbReference type="GO" id="GO:0006368">
    <property type="term" value="P:transcription elongation by RNA polymerase II"/>
    <property type="evidence" value="ECO:0007669"/>
    <property type="project" value="InterPro"/>
</dbReference>
<feature type="compositionally biased region" description="Low complexity" evidence="1">
    <location>
        <begin position="176"/>
        <end position="189"/>
    </location>
</feature>
<protein>
    <submittedName>
        <fullName evidence="2">Elongin-A</fullName>
    </submittedName>
</protein>
<evidence type="ECO:0000313" key="2">
    <source>
        <dbReference type="EMBL" id="KOS21060.1"/>
    </source>
</evidence>
<accession>A0A0M8N6L8</accession>
<dbReference type="OrthoDB" id="21513at2759"/>
<dbReference type="Gene3D" id="6.10.250.3180">
    <property type="match status" value="1"/>
</dbReference>
<dbReference type="EMBL" id="LGSR01000013">
    <property type="protein sequence ID" value="KOS21060.1"/>
    <property type="molecule type" value="Genomic_DNA"/>
</dbReference>
<evidence type="ECO:0000256" key="1">
    <source>
        <dbReference type="SAM" id="MobiDB-lite"/>
    </source>
</evidence>
<dbReference type="Proteomes" id="UP000053831">
    <property type="component" value="Unassembled WGS sequence"/>
</dbReference>
<sequence length="339" mass="37577">MAVIRNIKLLESVGFLPYETVKDILAKVENPDQLRRIENQSPHLKGHTGDLWLKFIIRDFPVERKADPMWPDDPEGWFRIYEKYKKVHKTSLEGHGNILQAALAGLKEDKEKHTSQIVTAGQLPPSLRDVTKRSWGTRFRGPAKSSSSGANAMAKLKKEASKISSIRNSAPSFAGPATTRAPAAHANHANARREVVRKPASALPSDANANANATFRLKMASRPFKEAARAAAGSTKVPAAREQQKTPQALKRKRDETPERQTPANNAIATPVPKRNRPDGMPKSPSDSPAKGFPSPQSADELMDQLNTGEEERLQQERAKPPRKKKPVNVFMNPKKRVH</sequence>
<feature type="compositionally biased region" description="Polar residues" evidence="1">
    <location>
        <begin position="162"/>
        <end position="171"/>
    </location>
</feature>
<keyword evidence="3" id="KW-1185">Reference proteome</keyword>
<reference evidence="2 3" key="1">
    <citation type="submission" date="2015-07" db="EMBL/GenBank/DDBJ databases">
        <title>The genome of the fungus Escovopsis weberi, a specialized disease agent of ant agriculture.</title>
        <authorList>
            <person name="de Man T.J."/>
            <person name="Stajich J.E."/>
            <person name="Kubicek C.P."/>
            <person name="Chenthamara K."/>
            <person name="Atanasova L."/>
            <person name="Druzhinina I.S."/>
            <person name="Birnbaum S."/>
            <person name="Barribeau S.M."/>
            <person name="Teiling C."/>
            <person name="Suen G."/>
            <person name="Currie C."/>
            <person name="Gerardo N.M."/>
        </authorList>
    </citation>
    <scope>NUCLEOTIDE SEQUENCE [LARGE SCALE GENOMIC DNA]</scope>
</reference>
<gene>
    <name evidence="2" type="ORF">ESCO_004345</name>
</gene>
<dbReference type="Pfam" id="PF06881">
    <property type="entry name" value="Elongin_A"/>
    <property type="match status" value="1"/>
</dbReference>
<feature type="region of interest" description="Disordered" evidence="1">
    <location>
        <begin position="137"/>
        <end position="207"/>
    </location>
</feature>
<evidence type="ECO:0000313" key="3">
    <source>
        <dbReference type="Proteomes" id="UP000053831"/>
    </source>
</evidence>
<dbReference type="PANTHER" id="PTHR15141:SF76">
    <property type="entry name" value="TRANSCRIPTION ELONGATION FACTOR B POLYPEPTIDE 3"/>
    <property type="match status" value="1"/>
</dbReference>
<feature type="region of interest" description="Disordered" evidence="1">
    <location>
        <begin position="226"/>
        <end position="339"/>
    </location>
</feature>
<dbReference type="STRING" id="150374.A0A0M8N6L8"/>
<dbReference type="InterPro" id="IPR051870">
    <property type="entry name" value="Elongin-A_domain"/>
</dbReference>
<comment type="caution">
    <text evidence="2">The sequence shown here is derived from an EMBL/GenBank/DDBJ whole genome shotgun (WGS) entry which is preliminary data.</text>
</comment>
<proteinExistence type="predicted"/>